<gene>
    <name evidence="1" type="ORF">PENSOL_c007G06957</name>
</gene>
<dbReference type="STRING" id="60172.A0A1V6RCV7"/>
<name>A0A1V6RCV7_9EURO</name>
<keyword evidence="2" id="KW-1185">Reference proteome</keyword>
<dbReference type="EMBL" id="MDYO01000007">
    <property type="protein sequence ID" value="OQD99153.1"/>
    <property type="molecule type" value="Genomic_DNA"/>
</dbReference>
<comment type="caution">
    <text evidence="1">The sequence shown here is derived from an EMBL/GenBank/DDBJ whole genome shotgun (WGS) entry which is preliminary data.</text>
</comment>
<evidence type="ECO:0000313" key="1">
    <source>
        <dbReference type="EMBL" id="OQD99153.1"/>
    </source>
</evidence>
<protein>
    <submittedName>
        <fullName evidence="1">Uncharacterized protein</fullName>
    </submittedName>
</protein>
<reference evidence="2" key="1">
    <citation type="journal article" date="2017" name="Nat. Microbiol.">
        <title>Global analysis of biosynthetic gene clusters reveals vast potential of secondary metabolite production in Penicillium species.</title>
        <authorList>
            <person name="Nielsen J.C."/>
            <person name="Grijseels S."/>
            <person name="Prigent S."/>
            <person name="Ji B."/>
            <person name="Dainat J."/>
            <person name="Nielsen K.F."/>
            <person name="Frisvad J.C."/>
            <person name="Workman M."/>
            <person name="Nielsen J."/>
        </authorList>
    </citation>
    <scope>NUCLEOTIDE SEQUENCE [LARGE SCALE GENOMIC DNA]</scope>
    <source>
        <strain evidence="2">IBT 29525</strain>
    </source>
</reference>
<proteinExistence type="predicted"/>
<organism evidence="1 2">
    <name type="scientific">Penicillium solitum</name>
    <dbReference type="NCBI Taxonomy" id="60172"/>
    <lineage>
        <taxon>Eukaryota</taxon>
        <taxon>Fungi</taxon>
        <taxon>Dikarya</taxon>
        <taxon>Ascomycota</taxon>
        <taxon>Pezizomycotina</taxon>
        <taxon>Eurotiomycetes</taxon>
        <taxon>Eurotiomycetidae</taxon>
        <taxon>Eurotiales</taxon>
        <taxon>Aspergillaceae</taxon>
        <taxon>Penicillium</taxon>
    </lineage>
</organism>
<evidence type="ECO:0000313" key="2">
    <source>
        <dbReference type="Proteomes" id="UP000191612"/>
    </source>
</evidence>
<accession>A0A1V6RCV7</accession>
<dbReference type="AlphaFoldDB" id="A0A1V6RCV7"/>
<sequence>MRYYMWGDKSDEELDLESSGDICLLQRYRYATFTDEDNPPMCPINLRGLLQTEVALRENTQREIALKEKIGHLSKEDTYVTVLQDLQEELSTLSTEYWTLERQVSISGVHSQNGTCIKYLWKIAWGEEAVVAETVDAVLIASQNGNLQLVIAPWNVLVAREPGGLHSTLSRNPKSGSPSNLITNLSVHGITIE</sequence>
<dbReference type="Proteomes" id="UP000191612">
    <property type="component" value="Unassembled WGS sequence"/>
</dbReference>